<gene>
    <name evidence="1" type="ORF">MRATA1EN22A_LOCUS13025</name>
</gene>
<sequence length="99" mass="11092">MGRGKRGPFPLRDPDLRPAPLSRPPPLRGLPAVGLPLHSGPNPLKNPPAMRETQIQPLGWEDPLDKEMATHSRLLAWKTPWMKEPGRLQSMGSQKVRHN</sequence>
<accession>A0AC59Z1X1</accession>
<evidence type="ECO:0000313" key="1">
    <source>
        <dbReference type="EMBL" id="CAN0165431.1"/>
    </source>
</evidence>
<proteinExistence type="predicted"/>
<protein>
    <submittedName>
        <fullName evidence="1">Uncharacterized protein</fullName>
    </submittedName>
</protein>
<name>A0AC59Z1X1_RANTA</name>
<dbReference type="EMBL" id="OX596106">
    <property type="protein sequence ID" value="CAN0165431.1"/>
    <property type="molecule type" value="Genomic_DNA"/>
</dbReference>
<evidence type="ECO:0000313" key="2">
    <source>
        <dbReference type="Proteomes" id="UP001162501"/>
    </source>
</evidence>
<organism evidence="1 2">
    <name type="scientific">Rangifer tarandus platyrhynchus</name>
    <name type="common">Svalbard reindeer</name>
    <dbReference type="NCBI Taxonomy" id="3082113"/>
    <lineage>
        <taxon>Eukaryota</taxon>
        <taxon>Metazoa</taxon>
        <taxon>Chordata</taxon>
        <taxon>Craniata</taxon>
        <taxon>Vertebrata</taxon>
        <taxon>Euteleostomi</taxon>
        <taxon>Mammalia</taxon>
        <taxon>Eutheria</taxon>
        <taxon>Laurasiatheria</taxon>
        <taxon>Artiodactyla</taxon>
        <taxon>Ruminantia</taxon>
        <taxon>Pecora</taxon>
        <taxon>Cervidae</taxon>
        <taxon>Odocoileinae</taxon>
        <taxon>Rangifer</taxon>
    </lineage>
</organism>
<dbReference type="Proteomes" id="UP001162501">
    <property type="component" value="Chromosome 22"/>
</dbReference>
<reference evidence="1" key="1">
    <citation type="submission" date="2023-05" db="EMBL/GenBank/DDBJ databases">
        <authorList>
            <consortium name="ELIXIR-Norway"/>
        </authorList>
    </citation>
    <scope>NUCLEOTIDE SEQUENCE</scope>
</reference>
<reference evidence="1" key="2">
    <citation type="submission" date="2025-03" db="EMBL/GenBank/DDBJ databases">
        <authorList>
            <consortium name="ELIXIR-Norway"/>
            <consortium name="Elixir Norway"/>
        </authorList>
    </citation>
    <scope>NUCLEOTIDE SEQUENCE</scope>
</reference>